<protein>
    <submittedName>
        <fullName evidence="3">Aa_trans domain-containing protein</fullName>
    </submittedName>
</protein>
<sequence>MNISLLINIMCWLSGVGLLLYFGIEDASSFRTFVPHGFSISDSLISLAVGFLVSIYQLTASPLMYQV</sequence>
<dbReference type="Proteomes" id="UP000095283">
    <property type="component" value="Unplaced"/>
</dbReference>
<evidence type="ECO:0000313" key="2">
    <source>
        <dbReference type="Proteomes" id="UP000095283"/>
    </source>
</evidence>
<keyword evidence="1" id="KW-0472">Membrane</keyword>
<feature type="transmembrane region" description="Helical" evidence="1">
    <location>
        <begin position="5"/>
        <end position="24"/>
    </location>
</feature>
<proteinExistence type="predicted"/>
<name>A0A1I7XUG9_HETBA</name>
<keyword evidence="1" id="KW-1133">Transmembrane helix</keyword>
<reference evidence="3" key="1">
    <citation type="submission" date="2016-11" db="UniProtKB">
        <authorList>
            <consortium name="WormBaseParasite"/>
        </authorList>
    </citation>
    <scope>IDENTIFICATION</scope>
</reference>
<organism evidence="2 3">
    <name type="scientific">Heterorhabditis bacteriophora</name>
    <name type="common">Entomopathogenic nematode worm</name>
    <dbReference type="NCBI Taxonomy" id="37862"/>
    <lineage>
        <taxon>Eukaryota</taxon>
        <taxon>Metazoa</taxon>
        <taxon>Ecdysozoa</taxon>
        <taxon>Nematoda</taxon>
        <taxon>Chromadorea</taxon>
        <taxon>Rhabditida</taxon>
        <taxon>Rhabditina</taxon>
        <taxon>Rhabditomorpha</taxon>
        <taxon>Strongyloidea</taxon>
        <taxon>Heterorhabditidae</taxon>
        <taxon>Heterorhabditis</taxon>
    </lineage>
</organism>
<keyword evidence="2" id="KW-1185">Reference proteome</keyword>
<keyword evidence="1" id="KW-0812">Transmembrane</keyword>
<evidence type="ECO:0000256" key="1">
    <source>
        <dbReference type="SAM" id="Phobius"/>
    </source>
</evidence>
<dbReference type="AlphaFoldDB" id="A0A1I7XUG9"/>
<feature type="transmembrane region" description="Helical" evidence="1">
    <location>
        <begin position="44"/>
        <end position="65"/>
    </location>
</feature>
<evidence type="ECO:0000313" key="3">
    <source>
        <dbReference type="WBParaSite" id="Hba_20992"/>
    </source>
</evidence>
<dbReference type="WBParaSite" id="Hba_20992">
    <property type="protein sequence ID" value="Hba_20992"/>
    <property type="gene ID" value="Hba_20992"/>
</dbReference>
<accession>A0A1I7XUG9</accession>